<dbReference type="EMBL" id="CP024047">
    <property type="protein sequence ID" value="AXR78708.1"/>
    <property type="molecule type" value="Genomic_DNA"/>
</dbReference>
<accession>A0A346PGR3</accession>
<dbReference type="InterPro" id="IPR050965">
    <property type="entry name" value="UPF0336/Enoyl-CoA_hydratase"/>
</dbReference>
<evidence type="ECO:0000259" key="2">
    <source>
        <dbReference type="Pfam" id="PF01575"/>
    </source>
</evidence>
<dbReference type="InterPro" id="IPR039569">
    <property type="entry name" value="FAS1-like_DH_region"/>
</dbReference>
<evidence type="ECO:0000256" key="1">
    <source>
        <dbReference type="SAM" id="MobiDB-lite"/>
    </source>
</evidence>
<feature type="domain" description="FAS1-like dehydratase" evidence="3">
    <location>
        <begin position="24"/>
        <end position="153"/>
    </location>
</feature>
<sequence>MIDVPSKSLSELEALVGDSRETVAGFHVERGKVAEFTRAITDSNPIYHDVDAAREVGHERIPAPLTYARVSRFPRYQTAEGDLYGFDLGFQLEYVLHGEQRYEYERPLSVGDELSGTTTLTNVFQRNGGRAGTMTFAVLETQYRDREGELVLTDRATVIETEGAVDGDADADVDADANESGEDDRAKPTDDSSVSTSESVDPVRSTADVSVGDPGPRIVVSDLERRHFVQYAGASGDFNPIHYDEPYARAAGNPSVFGQGMFTAGIASRVVTDWVGLEAVDTFDVRFQSRVFPGEDVIADGEVTAVEADTVTVDLEARTDSGETLLSGTATATLPE</sequence>
<dbReference type="InterPro" id="IPR029069">
    <property type="entry name" value="HotDog_dom_sf"/>
</dbReference>
<feature type="compositionally biased region" description="Low complexity" evidence="1">
    <location>
        <begin position="191"/>
        <end position="203"/>
    </location>
</feature>
<feature type="region of interest" description="Disordered" evidence="1">
    <location>
        <begin position="162"/>
        <end position="213"/>
    </location>
</feature>
<name>A0A346PGR3_9EURY</name>
<dbReference type="AlphaFoldDB" id="A0A346PGR3"/>
<organism evidence="4 5">
    <name type="scientific">Natrarchaeobaculum sulfurireducens</name>
    <dbReference type="NCBI Taxonomy" id="2044521"/>
    <lineage>
        <taxon>Archaea</taxon>
        <taxon>Methanobacteriati</taxon>
        <taxon>Methanobacteriota</taxon>
        <taxon>Stenosarchaea group</taxon>
        <taxon>Halobacteria</taxon>
        <taxon>Halobacteriales</taxon>
        <taxon>Natrialbaceae</taxon>
        <taxon>Natrarchaeobaculum</taxon>
    </lineage>
</organism>
<proteinExistence type="predicted"/>
<dbReference type="InterPro" id="IPR002539">
    <property type="entry name" value="MaoC-like_dom"/>
</dbReference>
<evidence type="ECO:0000259" key="3">
    <source>
        <dbReference type="Pfam" id="PF13452"/>
    </source>
</evidence>
<dbReference type="PANTHER" id="PTHR43437">
    <property type="entry name" value="HYDROXYACYL-THIOESTER DEHYDRATASE TYPE 2, MITOCHONDRIAL-RELATED"/>
    <property type="match status" value="1"/>
</dbReference>
<dbReference type="PANTHER" id="PTHR43437:SF3">
    <property type="entry name" value="HYDROXYACYL-THIOESTER DEHYDRATASE TYPE 2, MITOCHONDRIAL"/>
    <property type="match status" value="1"/>
</dbReference>
<evidence type="ECO:0000313" key="5">
    <source>
        <dbReference type="Proteomes" id="UP000258707"/>
    </source>
</evidence>
<dbReference type="KEGG" id="nan:AArc1_2393"/>
<reference evidence="5" key="1">
    <citation type="submission" date="2017-10" db="EMBL/GenBank/DDBJ databases">
        <title>Phenotypic and genomic properties of facultatively anaerobic sulfur-reducing natronoarchaea from hypersaline soda lakes.</title>
        <authorList>
            <person name="Sorokin D.Y."/>
            <person name="Kublanov I.V."/>
            <person name="Roman P."/>
            <person name="Sinninghe Damste J.S."/>
            <person name="Golyshin P.N."/>
            <person name="Rojo D."/>
            <person name="Ciordia S."/>
            <person name="Mena Md.C."/>
            <person name="Ferrer M."/>
            <person name="Messina E."/>
            <person name="Smedile F."/>
            <person name="La Spada G."/>
            <person name="La Cono V."/>
            <person name="Yakimov M.M."/>
        </authorList>
    </citation>
    <scope>NUCLEOTIDE SEQUENCE [LARGE SCALE GENOMIC DNA]</scope>
    <source>
        <strain evidence="5">AArc1</strain>
    </source>
</reference>
<dbReference type="Gene3D" id="3.10.129.10">
    <property type="entry name" value="Hotdog Thioesterase"/>
    <property type="match status" value="2"/>
</dbReference>
<dbReference type="GO" id="GO:0006633">
    <property type="term" value="P:fatty acid biosynthetic process"/>
    <property type="evidence" value="ECO:0007669"/>
    <property type="project" value="TreeGrafter"/>
</dbReference>
<dbReference type="Pfam" id="PF13452">
    <property type="entry name" value="FAS1_DH_region"/>
    <property type="match status" value="1"/>
</dbReference>
<feature type="compositionally biased region" description="Acidic residues" evidence="1">
    <location>
        <begin position="163"/>
        <end position="182"/>
    </location>
</feature>
<dbReference type="Proteomes" id="UP000258707">
    <property type="component" value="Chromosome"/>
</dbReference>
<feature type="domain" description="MaoC-like" evidence="2">
    <location>
        <begin position="225"/>
        <end position="314"/>
    </location>
</feature>
<gene>
    <name evidence="4" type="ORF">AArc1_2393</name>
</gene>
<dbReference type="Pfam" id="PF01575">
    <property type="entry name" value="MaoC_dehydratas"/>
    <property type="match status" value="1"/>
</dbReference>
<dbReference type="CDD" id="cd03441">
    <property type="entry name" value="R_hydratase_like"/>
    <property type="match status" value="1"/>
</dbReference>
<dbReference type="GO" id="GO:0019171">
    <property type="term" value="F:(3R)-hydroxyacyl-[acyl-carrier-protein] dehydratase activity"/>
    <property type="evidence" value="ECO:0007669"/>
    <property type="project" value="TreeGrafter"/>
</dbReference>
<dbReference type="SUPFAM" id="SSF54637">
    <property type="entry name" value="Thioesterase/thiol ester dehydrase-isomerase"/>
    <property type="match status" value="2"/>
</dbReference>
<evidence type="ECO:0000313" key="4">
    <source>
        <dbReference type="EMBL" id="AXR78708.1"/>
    </source>
</evidence>
<protein>
    <submittedName>
        <fullName evidence="4">Mesaconyl-CoA hydratase (Acyl dehydratase family)</fullName>
    </submittedName>
</protein>